<organism evidence="1 2">
    <name type="scientific">Pseudomonas zeae</name>
    <dbReference type="NCBI Taxonomy" id="2745510"/>
    <lineage>
        <taxon>Bacteria</taxon>
        <taxon>Pseudomonadati</taxon>
        <taxon>Pseudomonadota</taxon>
        <taxon>Gammaproteobacteria</taxon>
        <taxon>Pseudomonadales</taxon>
        <taxon>Pseudomonadaceae</taxon>
        <taxon>Pseudomonas</taxon>
    </lineage>
</organism>
<protein>
    <submittedName>
        <fullName evidence="1">Uncharacterized protein</fullName>
    </submittedName>
</protein>
<gene>
    <name evidence="1" type="ORF">QMK45_13775</name>
</gene>
<evidence type="ECO:0000313" key="2">
    <source>
        <dbReference type="Proteomes" id="UP001287024"/>
    </source>
</evidence>
<name>A0ABU5BJZ3_9PSED</name>
<dbReference type="Proteomes" id="UP001287024">
    <property type="component" value="Unassembled WGS sequence"/>
</dbReference>
<comment type="caution">
    <text evidence="1">The sequence shown here is derived from an EMBL/GenBank/DDBJ whole genome shotgun (WGS) entry which is preliminary data.</text>
</comment>
<dbReference type="EMBL" id="JASFAG010000001">
    <property type="protein sequence ID" value="MDX9676991.1"/>
    <property type="molecule type" value="Genomic_DNA"/>
</dbReference>
<sequence>MAIFLIIPINAPEMIERELERLQGLQSLDFIKLPTSGFAVSYSGTSQELSNITGISEGTTGTGVVAAISSYYGRAPTNIWDWIKSRWES</sequence>
<proteinExistence type="predicted"/>
<dbReference type="RefSeq" id="WP_320336481.1">
    <property type="nucleotide sequence ID" value="NZ_JASFAG010000001.1"/>
</dbReference>
<keyword evidence="2" id="KW-1185">Reference proteome</keyword>
<accession>A0ABU5BJZ3</accession>
<reference evidence="1 2" key="1">
    <citation type="submission" date="2023-05" db="EMBL/GenBank/DDBJ databases">
        <title>Siderophore-mediated competition between Bacillus subtilis and Pseudomonas marginalis.</title>
        <authorList>
            <person name="Lyng M."/>
            <person name="Joergensen J.P.B."/>
            <person name="Schostag M.D."/>
            <person name="Jarmusch S.A."/>
            <person name="Aguilar D.K.C."/>
            <person name="Andrade C.N.L."/>
            <person name="Kovacs A.T."/>
        </authorList>
    </citation>
    <scope>NUCLEOTIDE SEQUENCE [LARGE SCALE GENOMIC DNA]</scope>
    <source>
        <strain evidence="1 2">P8_72</strain>
    </source>
</reference>
<evidence type="ECO:0000313" key="1">
    <source>
        <dbReference type="EMBL" id="MDX9676991.1"/>
    </source>
</evidence>